<reference evidence="10" key="1">
    <citation type="submission" date="2020-02" db="EMBL/GenBank/DDBJ databases">
        <authorList>
            <person name="Meier V. D."/>
        </authorList>
    </citation>
    <scope>NUCLEOTIDE SEQUENCE</scope>
    <source>
        <strain evidence="10">AVDCRST_MAG88</strain>
    </source>
</reference>
<gene>
    <name evidence="10" type="ORF">AVDCRST_MAG88-1842</name>
</gene>
<dbReference type="EMBL" id="CADCWM010000511">
    <property type="protein sequence ID" value="CAA9565418.1"/>
    <property type="molecule type" value="Genomic_DNA"/>
</dbReference>
<dbReference type="AlphaFoldDB" id="A0A6J4V1K2"/>
<sequence length="198" mass="21339">MESSDRESDIPRSDFRGSPLSGAKGPTSGTIRIFDTTLRDGEQSPGATMNLEEKLEVAEALSDLGVDIIEAGFPIASPGDLAAVRTIAEQCRGVTIAALARCVQVDIDAAIEALKPAADPMLHVFFSTSDIHLQHQVRMGREEALERIDQMVRYARAAVPNVEWSAMDATRTDLDYLCRAVEVAVRAGATTINLPDTV</sequence>
<dbReference type="GO" id="GO:0009098">
    <property type="term" value="P:L-leucine biosynthetic process"/>
    <property type="evidence" value="ECO:0007669"/>
    <property type="project" value="TreeGrafter"/>
</dbReference>
<protein>
    <recommendedName>
        <fullName evidence="2">2-isopropylmalate synthase</fullName>
        <ecNumber evidence="2">2.3.3.13</ecNumber>
    </recommendedName>
</protein>
<dbReference type="InterPro" id="IPR002034">
    <property type="entry name" value="AIPM/Hcit_synth_CS"/>
</dbReference>
<keyword evidence="10" id="KW-0012">Acyltransferase</keyword>
<dbReference type="GO" id="GO:0003852">
    <property type="term" value="F:2-isopropylmalate synthase activity"/>
    <property type="evidence" value="ECO:0007669"/>
    <property type="project" value="UniProtKB-EC"/>
</dbReference>
<accession>A0A6J4V1K2</accession>
<comment type="pathway">
    <text evidence="1">Amino-acid biosynthesis; L-leucine biosynthesis; L-leucine from 3-methyl-2-oxobutanoate: step 1/4.</text>
</comment>
<dbReference type="InterPro" id="IPR000891">
    <property type="entry name" value="PYR_CT"/>
</dbReference>
<name>A0A6J4V1K2_9BACT</name>
<organism evidence="10">
    <name type="scientific">uncultured Thermomicrobiales bacterium</name>
    <dbReference type="NCBI Taxonomy" id="1645740"/>
    <lineage>
        <taxon>Bacteria</taxon>
        <taxon>Pseudomonadati</taxon>
        <taxon>Thermomicrobiota</taxon>
        <taxon>Thermomicrobia</taxon>
        <taxon>Thermomicrobiales</taxon>
        <taxon>environmental samples</taxon>
    </lineage>
</organism>
<comment type="similarity">
    <text evidence="7">Belongs to the alpha-IPM synthase/homocitrate synthase family.</text>
</comment>
<evidence type="ECO:0000256" key="2">
    <source>
        <dbReference type="ARBA" id="ARBA00012973"/>
    </source>
</evidence>
<keyword evidence="5" id="KW-0464">Manganese</keyword>
<evidence type="ECO:0000256" key="1">
    <source>
        <dbReference type="ARBA" id="ARBA00004689"/>
    </source>
</evidence>
<dbReference type="Gene3D" id="3.20.20.70">
    <property type="entry name" value="Aldolase class I"/>
    <property type="match status" value="1"/>
</dbReference>
<evidence type="ECO:0000313" key="10">
    <source>
        <dbReference type="EMBL" id="CAA9565418.1"/>
    </source>
</evidence>
<dbReference type="SUPFAM" id="SSF51569">
    <property type="entry name" value="Aldolase"/>
    <property type="match status" value="1"/>
</dbReference>
<dbReference type="InterPro" id="IPR050073">
    <property type="entry name" value="2-IPM_HCS-like"/>
</dbReference>
<keyword evidence="4 7" id="KW-0808">Transferase</keyword>
<dbReference type="Pfam" id="PF00682">
    <property type="entry name" value="HMGL-like"/>
    <property type="match status" value="1"/>
</dbReference>
<evidence type="ECO:0000256" key="5">
    <source>
        <dbReference type="ARBA" id="ARBA00023211"/>
    </source>
</evidence>
<keyword evidence="6" id="KW-0100">Branched-chain amino acid biosynthesis</keyword>
<dbReference type="PANTHER" id="PTHR10277:SF9">
    <property type="entry name" value="2-ISOPROPYLMALATE SYNTHASE 1, CHLOROPLASTIC-RELATED"/>
    <property type="match status" value="1"/>
</dbReference>
<feature type="domain" description="Pyruvate carboxyltransferase" evidence="9">
    <location>
        <begin position="31"/>
        <end position="198"/>
    </location>
</feature>
<dbReference type="PROSITE" id="PS00815">
    <property type="entry name" value="AIPM_HOMOCIT_SYNTH_1"/>
    <property type="match status" value="1"/>
</dbReference>
<feature type="region of interest" description="Disordered" evidence="8">
    <location>
        <begin position="1"/>
        <end position="30"/>
    </location>
</feature>
<evidence type="ECO:0000259" key="9">
    <source>
        <dbReference type="PROSITE" id="PS50991"/>
    </source>
</evidence>
<dbReference type="InterPro" id="IPR013785">
    <property type="entry name" value="Aldolase_TIM"/>
</dbReference>
<evidence type="ECO:0000256" key="6">
    <source>
        <dbReference type="ARBA" id="ARBA00023304"/>
    </source>
</evidence>
<feature type="non-terminal residue" evidence="10">
    <location>
        <position position="198"/>
    </location>
</feature>
<evidence type="ECO:0000256" key="4">
    <source>
        <dbReference type="ARBA" id="ARBA00022679"/>
    </source>
</evidence>
<evidence type="ECO:0000256" key="3">
    <source>
        <dbReference type="ARBA" id="ARBA00022605"/>
    </source>
</evidence>
<dbReference type="PANTHER" id="PTHR10277">
    <property type="entry name" value="HOMOCITRATE SYNTHASE-RELATED"/>
    <property type="match status" value="1"/>
</dbReference>
<keyword evidence="3" id="KW-0028">Amino-acid biosynthesis</keyword>
<evidence type="ECO:0000256" key="7">
    <source>
        <dbReference type="RuleBase" id="RU003523"/>
    </source>
</evidence>
<dbReference type="EC" id="2.3.3.13" evidence="2"/>
<proteinExistence type="inferred from homology"/>
<evidence type="ECO:0000256" key="8">
    <source>
        <dbReference type="SAM" id="MobiDB-lite"/>
    </source>
</evidence>
<dbReference type="PROSITE" id="PS50991">
    <property type="entry name" value="PYR_CT"/>
    <property type="match status" value="1"/>
</dbReference>
<feature type="compositionally biased region" description="Basic and acidic residues" evidence="8">
    <location>
        <begin position="1"/>
        <end position="15"/>
    </location>
</feature>